<dbReference type="Proteomes" id="UP000242949">
    <property type="component" value="Unassembled WGS sequence"/>
</dbReference>
<keyword evidence="17" id="KW-0966">Cell projection</keyword>
<evidence type="ECO:0000256" key="6">
    <source>
        <dbReference type="ARBA" id="ARBA00022741"/>
    </source>
</evidence>
<dbReference type="CDD" id="cd17873">
    <property type="entry name" value="FlhF"/>
    <property type="match status" value="1"/>
</dbReference>
<feature type="domain" description="AAA+ ATPase" evidence="15">
    <location>
        <begin position="176"/>
        <end position="316"/>
    </location>
</feature>
<dbReference type="EMBL" id="FMYI01000002">
    <property type="protein sequence ID" value="SDB88836.1"/>
    <property type="molecule type" value="Genomic_DNA"/>
</dbReference>
<proteinExistence type="inferred from homology"/>
<evidence type="ECO:0000256" key="7">
    <source>
        <dbReference type="ARBA" id="ARBA00022795"/>
    </source>
</evidence>
<evidence type="ECO:0000256" key="4">
    <source>
        <dbReference type="ARBA" id="ARBA00022448"/>
    </source>
</evidence>
<dbReference type="InterPro" id="IPR020006">
    <property type="entry name" value="FlhF"/>
</dbReference>
<evidence type="ECO:0000259" key="15">
    <source>
        <dbReference type="SMART" id="SM00382"/>
    </source>
</evidence>
<organism evidence="17 18">
    <name type="scientific">Pelagirhabdus alkalitolerans</name>
    <dbReference type="NCBI Taxonomy" id="1612202"/>
    <lineage>
        <taxon>Bacteria</taxon>
        <taxon>Bacillati</taxon>
        <taxon>Bacillota</taxon>
        <taxon>Bacilli</taxon>
        <taxon>Bacillales</taxon>
        <taxon>Bacillaceae</taxon>
        <taxon>Pelagirhabdus</taxon>
    </lineage>
</organism>
<evidence type="ECO:0000256" key="14">
    <source>
        <dbReference type="SAM" id="MobiDB-lite"/>
    </source>
</evidence>
<dbReference type="Gene3D" id="3.40.50.300">
    <property type="entry name" value="P-loop containing nucleotide triphosphate hydrolases"/>
    <property type="match status" value="1"/>
</dbReference>
<keyword evidence="4" id="KW-0813">Transport</keyword>
<dbReference type="Pfam" id="PF00448">
    <property type="entry name" value="SRP54"/>
    <property type="match status" value="1"/>
</dbReference>
<dbReference type="InterPro" id="IPR047040">
    <property type="entry name" value="FlhF__GTPase_dom"/>
</dbReference>
<feature type="region of interest" description="Disordered" evidence="14">
    <location>
        <begin position="63"/>
        <end position="85"/>
    </location>
</feature>
<dbReference type="SUPFAM" id="SSF52540">
    <property type="entry name" value="P-loop containing nucleoside triphosphate hydrolases"/>
    <property type="match status" value="1"/>
</dbReference>
<name>A0A1G6H5X5_9BACI</name>
<keyword evidence="6" id="KW-0547">Nucleotide-binding</keyword>
<dbReference type="GO" id="GO:0005886">
    <property type="term" value="C:plasma membrane"/>
    <property type="evidence" value="ECO:0007669"/>
    <property type="project" value="UniProtKB-SubCell"/>
</dbReference>
<evidence type="ECO:0000256" key="10">
    <source>
        <dbReference type="ARBA" id="ARBA00023136"/>
    </source>
</evidence>
<dbReference type="GO" id="GO:0003924">
    <property type="term" value="F:GTPase activity"/>
    <property type="evidence" value="ECO:0007669"/>
    <property type="project" value="UniProtKB-UniRule"/>
</dbReference>
<keyword evidence="17" id="KW-0282">Flagellum</keyword>
<evidence type="ECO:0000256" key="1">
    <source>
        <dbReference type="ARBA" id="ARBA00004413"/>
    </source>
</evidence>
<evidence type="ECO:0000256" key="9">
    <source>
        <dbReference type="ARBA" id="ARBA00023134"/>
    </source>
</evidence>
<keyword evidence="18" id="KW-1185">Reference proteome</keyword>
<keyword evidence="7" id="KW-1005">Bacterial flagellum biogenesis</keyword>
<dbReference type="Gene3D" id="1.20.120.1380">
    <property type="entry name" value="Flagellar FlhF biosynthesis protein, N domain"/>
    <property type="match status" value="1"/>
</dbReference>
<keyword evidence="9" id="KW-0342">GTP-binding</keyword>
<dbReference type="PANTHER" id="PTHR43134">
    <property type="entry name" value="SIGNAL RECOGNITION PARTICLE RECEPTOR SUBUNIT ALPHA"/>
    <property type="match status" value="1"/>
</dbReference>
<evidence type="ECO:0000256" key="13">
    <source>
        <dbReference type="NCBIfam" id="TIGR03499"/>
    </source>
</evidence>
<dbReference type="PANTHER" id="PTHR43134:SF3">
    <property type="entry name" value="FLAGELLAR BIOSYNTHESIS PROTEIN FLHF"/>
    <property type="match status" value="1"/>
</dbReference>
<dbReference type="GO" id="GO:0006614">
    <property type="term" value="P:SRP-dependent cotranslational protein targeting to membrane"/>
    <property type="evidence" value="ECO:0007669"/>
    <property type="project" value="UniProtKB-UniRule"/>
</dbReference>
<dbReference type="InterPro" id="IPR000897">
    <property type="entry name" value="SRP54_GTPase_dom"/>
</dbReference>
<evidence type="ECO:0000256" key="8">
    <source>
        <dbReference type="ARBA" id="ARBA00022927"/>
    </source>
</evidence>
<reference evidence="18" key="1">
    <citation type="submission" date="2016-09" db="EMBL/GenBank/DDBJ databases">
        <authorList>
            <person name="Varghese N."/>
            <person name="Submissions S."/>
        </authorList>
    </citation>
    <scope>NUCLEOTIDE SEQUENCE [LARGE SCALE GENOMIC DNA]</scope>
    <source>
        <strain evidence="18">S5</strain>
    </source>
</reference>
<evidence type="ECO:0000256" key="11">
    <source>
        <dbReference type="ARBA" id="ARBA00023225"/>
    </source>
</evidence>
<dbReference type="NCBIfam" id="TIGR03499">
    <property type="entry name" value="FlhF"/>
    <property type="match status" value="1"/>
</dbReference>
<keyword evidence="10" id="KW-0472">Membrane</keyword>
<dbReference type="SMART" id="SM00382">
    <property type="entry name" value="AAA"/>
    <property type="match status" value="1"/>
</dbReference>
<sequence>MKVKKYTAPTMPEAMKKVRAELGQDVVILNSKTIQTGGFLGLFKKKQIEVVAAVEPEPVKKSSIQPKKEVSFSSREKKSASNEQNQTVVLEELRSLRQWIESQSQESDTVYPAAFESLINDLTEQDVSLDIAKEVVDEVYQSIHEENITYHEAKSNLKNHLSSIFETYQSGEVKHDKKFIHLVGPTGVGKTTTIAKLAANSLLNEHKKVAMITTDTYRIAAIEQLKTYAKILNIPIEIAYTIDDYKQARDQFKDYDVVYVDTAGRNFRDSKYVEQLGEIVDLKHDIDTYLVLSLTTKPDDLMEIYDQFHKVPLKKLIFTKIDETATYGVVLNLVKKNHIGVAYMTNGQDVPDDIKLAKPSYLTELLLRFDDYDS</sequence>
<comment type="function">
    <text evidence="12">Necessary for flagellar biosynthesis. May be involved in translocation of the flagellum.</text>
</comment>
<feature type="compositionally biased region" description="Basic and acidic residues" evidence="14">
    <location>
        <begin position="66"/>
        <end position="80"/>
    </location>
</feature>
<protein>
    <recommendedName>
        <fullName evidence="3 13">Flagellar biosynthesis protein FlhF</fullName>
    </recommendedName>
</protein>
<comment type="similarity">
    <text evidence="2">Belongs to the GTP-binding SRP family.</text>
</comment>
<dbReference type="GO" id="GO:0044781">
    <property type="term" value="P:bacterial-type flagellum organization"/>
    <property type="evidence" value="ECO:0007669"/>
    <property type="project" value="UniProtKB-UniRule"/>
</dbReference>
<dbReference type="FunFam" id="3.40.50.300:FF:000695">
    <property type="entry name" value="Flagellar biosynthesis regulator FlhF"/>
    <property type="match status" value="1"/>
</dbReference>
<keyword evidence="5" id="KW-1003">Cell membrane</keyword>
<evidence type="ECO:0000256" key="12">
    <source>
        <dbReference type="ARBA" id="ARBA00025337"/>
    </source>
</evidence>
<dbReference type="GO" id="GO:0005047">
    <property type="term" value="F:signal recognition particle binding"/>
    <property type="evidence" value="ECO:0007669"/>
    <property type="project" value="TreeGrafter"/>
</dbReference>
<gene>
    <name evidence="17" type="ORF">SAMN05421734_102185</name>
</gene>
<dbReference type="RefSeq" id="WP_090793031.1">
    <property type="nucleotide sequence ID" value="NZ_FMYI01000002.1"/>
</dbReference>
<dbReference type="GO" id="GO:0015031">
    <property type="term" value="P:protein transport"/>
    <property type="evidence" value="ECO:0007669"/>
    <property type="project" value="UniProtKB-KW"/>
</dbReference>
<keyword evidence="8" id="KW-0653">Protein transport</keyword>
<evidence type="ECO:0000256" key="3">
    <source>
        <dbReference type="ARBA" id="ARBA00014919"/>
    </source>
</evidence>
<accession>A0A1G6H5X5</accession>
<evidence type="ECO:0000313" key="18">
    <source>
        <dbReference type="Proteomes" id="UP000242949"/>
    </source>
</evidence>
<dbReference type="OrthoDB" id="9778554at2"/>
<keyword evidence="11" id="KW-1006">Bacterial flagellum protein export</keyword>
<dbReference type="GO" id="GO:0005525">
    <property type="term" value="F:GTP binding"/>
    <property type="evidence" value="ECO:0007669"/>
    <property type="project" value="UniProtKB-UniRule"/>
</dbReference>
<feature type="domain" description="SRP54-type proteins GTP-binding" evidence="16">
    <location>
        <begin position="177"/>
        <end position="368"/>
    </location>
</feature>
<keyword evidence="17" id="KW-0969">Cilium</keyword>
<dbReference type="AlphaFoldDB" id="A0A1G6H5X5"/>
<dbReference type="InterPro" id="IPR003593">
    <property type="entry name" value="AAA+_ATPase"/>
</dbReference>
<comment type="subcellular location">
    <subcellularLocation>
        <location evidence="1">Cell membrane</location>
        <topology evidence="1">Peripheral membrane protein</topology>
        <orientation evidence="1">Cytoplasmic side</orientation>
    </subcellularLocation>
</comment>
<evidence type="ECO:0000256" key="5">
    <source>
        <dbReference type="ARBA" id="ARBA00022475"/>
    </source>
</evidence>
<dbReference type="STRING" id="1612202.SAMN05421734_102185"/>
<evidence type="ECO:0000259" key="16">
    <source>
        <dbReference type="SMART" id="SM00962"/>
    </source>
</evidence>
<dbReference type="SMART" id="SM00962">
    <property type="entry name" value="SRP54"/>
    <property type="match status" value="1"/>
</dbReference>
<evidence type="ECO:0000256" key="2">
    <source>
        <dbReference type="ARBA" id="ARBA00008531"/>
    </source>
</evidence>
<evidence type="ECO:0000313" key="17">
    <source>
        <dbReference type="EMBL" id="SDB88836.1"/>
    </source>
</evidence>
<dbReference type="InterPro" id="IPR027417">
    <property type="entry name" value="P-loop_NTPase"/>
</dbReference>